<dbReference type="InterPro" id="IPR013324">
    <property type="entry name" value="RNA_pol_sigma_r3/r4-like"/>
</dbReference>
<evidence type="ECO:0000313" key="8">
    <source>
        <dbReference type="EMBL" id="MFB9324940.1"/>
    </source>
</evidence>
<accession>A0ABV5KI90</accession>
<dbReference type="PANTHER" id="PTHR43133:SF51">
    <property type="entry name" value="RNA POLYMERASE SIGMA FACTOR"/>
    <property type="match status" value="1"/>
</dbReference>
<evidence type="ECO:0000259" key="7">
    <source>
        <dbReference type="Pfam" id="PF08281"/>
    </source>
</evidence>
<evidence type="ECO:0000256" key="3">
    <source>
        <dbReference type="ARBA" id="ARBA00023082"/>
    </source>
</evidence>
<evidence type="ECO:0000256" key="4">
    <source>
        <dbReference type="ARBA" id="ARBA00023163"/>
    </source>
</evidence>
<feature type="domain" description="RNA polymerase sigma-70 region 2" evidence="6">
    <location>
        <begin position="22"/>
        <end position="89"/>
    </location>
</feature>
<keyword evidence="4" id="KW-0804">Transcription</keyword>
<organism evidence="8 9">
    <name type="scientific">Paenibacillus aurantiacus</name>
    <dbReference type="NCBI Taxonomy" id="1936118"/>
    <lineage>
        <taxon>Bacteria</taxon>
        <taxon>Bacillati</taxon>
        <taxon>Bacillota</taxon>
        <taxon>Bacilli</taxon>
        <taxon>Bacillales</taxon>
        <taxon>Paenibacillaceae</taxon>
        <taxon>Paenibacillus</taxon>
    </lineage>
</organism>
<dbReference type="Gene3D" id="1.10.10.10">
    <property type="entry name" value="Winged helix-like DNA-binding domain superfamily/Winged helix DNA-binding domain"/>
    <property type="match status" value="1"/>
</dbReference>
<dbReference type="SUPFAM" id="SSF88946">
    <property type="entry name" value="Sigma2 domain of RNA polymerase sigma factors"/>
    <property type="match status" value="1"/>
</dbReference>
<comment type="similarity">
    <text evidence="1">Belongs to the sigma-70 factor family. ECF subfamily.</text>
</comment>
<evidence type="ECO:0000256" key="1">
    <source>
        <dbReference type="ARBA" id="ARBA00010641"/>
    </source>
</evidence>
<evidence type="ECO:0000259" key="6">
    <source>
        <dbReference type="Pfam" id="PF04542"/>
    </source>
</evidence>
<dbReference type="InterPro" id="IPR013249">
    <property type="entry name" value="RNA_pol_sigma70_r4_t2"/>
</dbReference>
<feature type="domain" description="RNA polymerase sigma factor 70 region 4 type 2" evidence="7">
    <location>
        <begin position="122"/>
        <end position="174"/>
    </location>
</feature>
<dbReference type="Gene3D" id="1.10.1740.10">
    <property type="match status" value="1"/>
</dbReference>
<dbReference type="InterPro" id="IPR014284">
    <property type="entry name" value="RNA_pol_sigma-70_dom"/>
</dbReference>
<protein>
    <submittedName>
        <fullName evidence="8">Sigma-70 family RNA polymerase sigma factor</fullName>
    </submittedName>
</protein>
<keyword evidence="3" id="KW-0731">Sigma factor</keyword>
<evidence type="ECO:0000256" key="2">
    <source>
        <dbReference type="ARBA" id="ARBA00023015"/>
    </source>
</evidence>
<evidence type="ECO:0000313" key="9">
    <source>
        <dbReference type="Proteomes" id="UP001589747"/>
    </source>
</evidence>
<dbReference type="Pfam" id="PF04542">
    <property type="entry name" value="Sigma70_r2"/>
    <property type="match status" value="1"/>
</dbReference>
<evidence type="ECO:0000256" key="5">
    <source>
        <dbReference type="SAM" id="MobiDB-lite"/>
    </source>
</evidence>
<dbReference type="Proteomes" id="UP001589747">
    <property type="component" value="Unassembled WGS sequence"/>
</dbReference>
<dbReference type="EMBL" id="JBHMDO010000008">
    <property type="protein sequence ID" value="MFB9324940.1"/>
    <property type="molecule type" value="Genomic_DNA"/>
</dbReference>
<dbReference type="InterPro" id="IPR013325">
    <property type="entry name" value="RNA_pol_sigma_r2"/>
</dbReference>
<proteinExistence type="inferred from homology"/>
<keyword evidence="9" id="KW-1185">Reference proteome</keyword>
<dbReference type="PANTHER" id="PTHR43133">
    <property type="entry name" value="RNA POLYMERASE ECF-TYPE SIGMA FACTO"/>
    <property type="match status" value="1"/>
</dbReference>
<comment type="caution">
    <text evidence="8">The sequence shown here is derived from an EMBL/GenBank/DDBJ whole genome shotgun (WGS) entry which is preliminary data.</text>
</comment>
<dbReference type="Pfam" id="PF08281">
    <property type="entry name" value="Sigma70_r4_2"/>
    <property type="match status" value="1"/>
</dbReference>
<sequence>MIDEEELIAAAAGGNEEAFLILIEREKEKLMRIAMAYLHQEADALEAIQETVCRAWLKRRSLRNPHFMRTWIVRILIHVCTDELRRRKKMNRGNPETDHHLHDSQIGADGVNNQESGVVERLMLDEIVESLDEPYRHVVRLKYYEDMTIHDIAAVLGKPDGTIRTWIHKALKQMRTALGGGNKQQ</sequence>
<dbReference type="NCBIfam" id="TIGR02937">
    <property type="entry name" value="sigma70-ECF"/>
    <property type="match status" value="1"/>
</dbReference>
<dbReference type="RefSeq" id="WP_377489823.1">
    <property type="nucleotide sequence ID" value="NZ_JBHMDO010000008.1"/>
</dbReference>
<gene>
    <name evidence="8" type="ORF">ACFFSY_03265</name>
</gene>
<name>A0ABV5KI90_9BACL</name>
<dbReference type="CDD" id="cd06171">
    <property type="entry name" value="Sigma70_r4"/>
    <property type="match status" value="1"/>
</dbReference>
<dbReference type="SUPFAM" id="SSF88659">
    <property type="entry name" value="Sigma3 and sigma4 domains of RNA polymerase sigma factors"/>
    <property type="match status" value="1"/>
</dbReference>
<dbReference type="InterPro" id="IPR007627">
    <property type="entry name" value="RNA_pol_sigma70_r2"/>
</dbReference>
<dbReference type="InterPro" id="IPR039425">
    <property type="entry name" value="RNA_pol_sigma-70-like"/>
</dbReference>
<dbReference type="InterPro" id="IPR036388">
    <property type="entry name" value="WH-like_DNA-bd_sf"/>
</dbReference>
<reference evidence="8 9" key="1">
    <citation type="submission" date="2024-09" db="EMBL/GenBank/DDBJ databases">
        <authorList>
            <person name="Sun Q."/>
            <person name="Mori K."/>
        </authorList>
    </citation>
    <scope>NUCLEOTIDE SEQUENCE [LARGE SCALE GENOMIC DNA]</scope>
    <source>
        <strain evidence="8 9">TISTR 2452</strain>
    </source>
</reference>
<feature type="region of interest" description="Disordered" evidence="5">
    <location>
        <begin position="90"/>
        <end position="110"/>
    </location>
</feature>
<keyword evidence="2" id="KW-0805">Transcription regulation</keyword>